<evidence type="ECO:0000259" key="1">
    <source>
        <dbReference type="Pfam" id="PF22241"/>
    </source>
</evidence>
<reference evidence="2" key="1">
    <citation type="submission" date="2019-12" db="EMBL/GenBank/DDBJ databases">
        <title>Genome sequencing and annotation of Brassica cretica.</title>
        <authorList>
            <person name="Studholme D.J."/>
            <person name="Sarris P."/>
        </authorList>
    </citation>
    <scope>NUCLEOTIDE SEQUENCE</scope>
    <source>
        <strain evidence="2">PFS-109/04</strain>
        <tissue evidence="2">Leaf</tissue>
    </source>
</reference>
<feature type="domain" description="PSMD12/CSN4-like N-terminal" evidence="1">
    <location>
        <begin position="60"/>
        <end position="121"/>
    </location>
</feature>
<organism evidence="2 3">
    <name type="scientific">Brassica cretica</name>
    <name type="common">Mustard</name>
    <dbReference type="NCBI Taxonomy" id="69181"/>
    <lineage>
        <taxon>Eukaryota</taxon>
        <taxon>Viridiplantae</taxon>
        <taxon>Streptophyta</taxon>
        <taxon>Embryophyta</taxon>
        <taxon>Tracheophyta</taxon>
        <taxon>Spermatophyta</taxon>
        <taxon>Magnoliopsida</taxon>
        <taxon>eudicotyledons</taxon>
        <taxon>Gunneridae</taxon>
        <taxon>Pentapetalae</taxon>
        <taxon>rosids</taxon>
        <taxon>malvids</taxon>
        <taxon>Brassicales</taxon>
        <taxon>Brassicaceae</taxon>
        <taxon>Brassiceae</taxon>
        <taxon>Brassica</taxon>
    </lineage>
</organism>
<dbReference type="Proteomes" id="UP000712600">
    <property type="component" value="Unassembled WGS sequence"/>
</dbReference>
<evidence type="ECO:0000313" key="2">
    <source>
        <dbReference type="EMBL" id="KAF3507272.1"/>
    </source>
</evidence>
<dbReference type="InterPro" id="IPR054559">
    <property type="entry name" value="PSMD12-CSN4-like_N"/>
</dbReference>
<name>A0A8S9P166_BRACR</name>
<protein>
    <recommendedName>
        <fullName evidence="1">PSMD12/CSN4-like N-terminal domain-containing protein</fullName>
    </recommendedName>
</protein>
<proteinExistence type="predicted"/>
<gene>
    <name evidence="2" type="ORF">F2Q69_00004797</name>
</gene>
<accession>A0A8S9P166</accession>
<evidence type="ECO:0000313" key="3">
    <source>
        <dbReference type="Proteomes" id="UP000712600"/>
    </source>
</evidence>
<dbReference type="EMBL" id="QGKX02001521">
    <property type="protein sequence ID" value="KAF3507272.1"/>
    <property type="molecule type" value="Genomic_DNA"/>
</dbReference>
<sequence>MARLAENISVTKNCATEILKLCFEAKDLILLNERILITRQAMQYIDQTPTVYLLESYIYIYIYVEIERARLRKIKEDQGLIAEAADLMQEQVAVSIFFSKFPQKVETFGAMAKTEKIAFIIVLLIRVGESTIEGRKGVPRPMELRIS</sequence>
<dbReference type="Pfam" id="PF22241">
    <property type="entry name" value="PSMD12-CSN4_N"/>
    <property type="match status" value="1"/>
</dbReference>
<dbReference type="AlphaFoldDB" id="A0A8S9P166"/>
<comment type="caution">
    <text evidence="2">The sequence shown here is derived from an EMBL/GenBank/DDBJ whole genome shotgun (WGS) entry which is preliminary data.</text>
</comment>